<name>A0A918APD2_9PSEU</name>
<sequence>MGIAVEQKTEWDIDVIDVDRYLDRIGHARPEQPSTAALKSLHAAHVRAIPFENVDVVLGRHRGIALPVVFDKLVGRKRGGYCYEHATLFAAVLERLGYRVRRSYARVQPDHPGPNTHMLLVVEAEGAQHLVDVGFGAEIMHPMPLVHGAEVDQAGWLHRVVREDDLWTLQKRVDGGWERLHSTDTRAARPIDYEVFHHYTSTHPRSPFTGRLVVMRLAEGVSRKLIGRQLLVEHADGRVEQRPVGVDELDEVLRGLDVELDEEESALLRQFHAAG</sequence>
<keyword evidence="4" id="KW-1185">Reference proteome</keyword>
<accession>A0A918APD2</accession>
<proteinExistence type="inferred from homology"/>
<evidence type="ECO:0000313" key="3">
    <source>
        <dbReference type="EMBL" id="GGP65020.1"/>
    </source>
</evidence>
<gene>
    <name evidence="3" type="primary">nat</name>
    <name evidence="3" type="ORF">GCM10010185_42110</name>
</gene>
<dbReference type="PANTHER" id="PTHR11786:SF0">
    <property type="entry name" value="ARYLAMINE N-ACETYLTRANSFERASE 4-RELATED"/>
    <property type="match status" value="1"/>
</dbReference>
<dbReference type="Pfam" id="PF00797">
    <property type="entry name" value="Acetyltransf_2"/>
    <property type="match status" value="1"/>
</dbReference>
<dbReference type="PRINTS" id="PR01543">
    <property type="entry name" value="ANATRNSFRASE"/>
</dbReference>
<evidence type="ECO:0000256" key="2">
    <source>
        <dbReference type="RuleBase" id="RU003452"/>
    </source>
</evidence>
<evidence type="ECO:0000313" key="4">
    <source>
        <dbReference type="Proteomes" id="UP000639606"/>
    </source>
</evidence>
<dbReference type="PANTHER" id="PTHR11786">
    <property type="entry name" value="N-HYDROXYARYLAMINE O-ACETYLTRANSFERASE"/>
    <property type="match status" value="1"/>
</dbReference>
<dbReference type="EMBL" id="BMRG01000008">
    <property type="protein sequence ID" value="GGP65020.1"/>
    <property type="molecule type" value="Genomic_DNA"/>
</dbReference>
<dbReference type="AlphaFoldDB" id="A0A918APD2"/>
<dbReference type="SUPFAM" id="SSF54001">
    <property type="entry name" value="Cysteine proteinases"/>
    <property type="match status" value="1"/>
</dbReference>
<reference evidence="3" key="1">
    <citation type="journal article" date="2014" name="Int. J. Syst. Evol. Microbiol.">
        <title>Complete genome sequence of Corynebacterium casei LMG S-19264T (=DSM 44701T), isolated from a smear-ripened cheese.</title>
        <authorList>
            <consortium name="US DOE Joint Genome Institute (JGI-PGF)"/>
            <person name="Walter F."/>
            <person name="Albersmeier A."/>
            <person name="Kalinowski J."/>
            <person name="Ruckert C."/>
        </authorList>
    </citation>
    <scope>NUCLEOTIDE SEQUENCE</scope>
    <source>
        <strain evidence="3">JCM 3313</strain>
    </source>
</reference>
<dbReference type="Gene3D" id="2.40.128.150">
    <property type="entry name" value="Cysteine proteinases"/>
    <property type="match status" value="1"/>
</dbReference>
<organism evidence="3 4">
    <name type="scientific">Saccharothrix coeruleofusca</name>
    <dbReference type="NCBI Taxonomy" id="33919"/>
    <lineage>
        <taxon>Bacteria</taxon>
        <taxon>Bacillati</taxon>
        <taxon>Actinomycetota</taxon>
        <taxon>Actinomycetes</taxon>
        <taxon>Pseudonocardiales</taxon>
        <taxon>Pseudonocardiaceae</taxon>
        <taxon>Saccharothrix</taxon>
    </lineage>
</organism>
<evidence type="ECO:0000256" key="1">
    <source>
        <dbReference type="ARBA" id="ARBA00006547"/>
    </source>
</evidence>
<protein>
    <submittedName>
        <fullName evidence="3">Arylamine N-acetyltransferase</fullName>
    </submittedName>
</protein>
<dbReference type="InterPro" id="IPR001447">
    <property type="entry name" value="Arylamine_N-AcTrfase"/>
</dbReference>
<dbReference type="Gene3D" id="3.30.2140.10">
    <property type="entry name" value="Arylamine N-acetyltransferase"/>
    <property type="match status" value="1"/>
</dbReference>
<dbReference type="RefSeq" id="WP_189225006.1">
    <property type="nucleotide sequence ID" value="NZ_BMRG01000008.1"/>
</dbReference>
<comment type="similarity">
    <text evidence="1 2">Belongs to the arylamine N-acetyltransferase family.</text>
</comment>
<dbReference type="Proteomes" id="UP000639606">
    <property type="component" value="Unassembled WGS sequence"/>
</dbReference>
<dbReference type="InterPro" id="IPR038765">
    <property type="entry name" value="Papain-like_cys_pep_sf"/>
</dbReference>
<reference evidence="3" key="2">
    <citation type="submission" date="2020-09" db="EMBL/GenBank/DDBJ databases">
        <authorList>
            <person name="Sun Q."/>
            <person name="Ohkuma M."/>
        </authorList>
    </citation>
    <scope>NUCLEOTIDE SEQUENCE</scope>
    <source>
        <strain evidence="3">JCM 3313</strain>
    </source>
</reference>
<dbReference type="GO" id="GO:0016407">
    <property type="term" value="F:acetyltransferase activity"/>
    <property type="evidence" value="ECO:0007669"/>
    <property type="project" value="InterPro"/>
</dbReference>
<comment type="caution">
    <text evidence="3">The sequence shown here is derived from an EMBL/GenBank/DDBJ whole genome shotgun (WGS) entry which is preliminary data.</text>
</comment>